<accession>A0A2G5TRM5</accession>
<proteinExistence type="predicted"/>
<dbReference type="AlphaFoldDB" id="A0A2G5TRM5"/>
<gene>
    <name evidence="1" type="primary">Cnig_chr_V.g21164</name>
    <name evidence="1" type="ORF">B9Z55_021164</name>
</gene>
<dbReference type="PANTHER" id="PTHR22716">
    <property type="entry name" value="ETS CLASS TRANSCRIPTION FACTOR-RELATED-RELATED"/>
    <property type="match status" value="1"/>
</dbReference>
<evidence type="ECO:0000313" key="1">
    <source>
        <dbReference type="EMBL" id="PIC29646.1"/>
    </source>
</evidence>
<dbReference type="PANTHER" id="PTHR22716:SF1">
    <property type="entry name" value="ETS CLASS TRANSCRIPTION FACTOR-RELATED"/>
    <property type="match status" value="1"/>
</dbReference>
<name>A0A2G5TRM5_9PELO</name>
<keyword evidence="2" id="KW-1185">Reference proteome</keyword>
<dbReference type="Proteomes" id="UP000230233">
    <property type="component" value="Chromosome V"/>
</dbReference>
<evidence type="ECO:0000313" key="2">
    <source>
        <dbReference type="Proteomes" id="UP000230233"/>
    </source>
</evidence>
<protein>
    <submittedName>
        <fullName evidence="1">Uncharacterized protein</fullName>
    </submittedName>
</protein>
<comment type="caution">
    <text evidence="1">The sequence shown here is derived from an EMBL/GenBank/DDBJ whole genome shotgun (WGS) entry which is preliminary data.</text>
</comment>
<dbReference type="EMBL" id="PDUG01000005">
    <property type="protein sequence ID" value="PIC29646.1"/>
    <property type="molecule type" value="Genomic_DNA"/>
</dbReference>
<sequence>MNEAIIKDEVMEETHNFTFKNGEIVEVKQEEIEQKPEYLLEKDIKKKQIDFLETNDSDEFFDDVEPKPKENYCEVEKMSTEVNKLKCEICQKTMPKNLLKWIESEENKIVLAEMFKIEGSLKIRTPMSVLIISRQLSMIMTAN</sequence>
<dbReference type="GO" id="GO:0040027">
    <property type="term" value="P:negative regulation of vulval development"/>
    <property type="evidence" value="ECO:0007669"/>
    <property type="project" value="InterPro"/>
</dbReference>
<reference evidence="2" key="1">
    <citation type="submission" date="2017-10" db="EMBL/GenBank/DDBJ databases">
        <title>Rapid genome shrinkage in a self-fertile nematode reveals novel sperm competition proteins.</title>
        <authorList>
            <person name="Yin D."/>
            <person name="Schwarz E.M."/>
            <person name="Thomas C.G."/>
            <person name="Felde R.L."/>
            <person name="Korf I.F."/>
            <person name="Cutter A.D."/>
            <person name="Schartner C.M."/>
            <person name="Ralston E.J."/>
            <person name="Meyer B.J."/>
            <person name="Haag E.S."/>
        </authorList>
    </citation>
    <scope>NUCLEOTIDE SEQUENCE [LARGE SCALE GENOMIC DNA]</scope>
    <source>
        <strain evidence="2">JU1422</strain>
    </source>
</reference>
<organism evidence="1 2">
    <name type="scientific">Caenorhabditis nigoni</name>
    <dbReference type="NCBI Taxonomy" id="1611254"/>
    <lineage>
        <taxon>Eukaryota</taxon>
        <taxon>Metazoa</taxon>
        <taxon>Ecdysozoa</taxon>
        <taxon>Nematoda</taxon>
        <taxon>Chromadorea</taxon>
        <taxon>Rhabditida</taxon>
        <taxon>Rhabditina</taxon>
        <taxon>Rhabditomorpha</taxon>
        <taxon>Rhabditoidea</taxon>
        <taxon>Rhabditidae</taxon>
        <taxon>Peloderinae</taxon>
        <taxon>Caenorhabditis</taxon>
    </lineage>
</organism>
<dbReference type="InterPro" id="IPR040129">
    <property type="entry name" value="Lin-15B-like"/>
</dbReference>